<dbReference type="Proteomes" id="UP000241769">
    <property type="component" value="Unassembled WGS sequence"/>
</dbReference>
<proteinExistence type="predicted"/>
<reference evidence="1 2" key="1">
    <citation type="journal article" date="2018" name="Genome Biol. Evol.">
        <title>Multiple Roots of Fruiting Body Formation in Amoebozoa.</title>
        <authorList>
            <person name="Hillmann F."/>
            <person name="Forbes G."/>
            <person name="Novohradska S."/>
            <person name="Ferling I."/>
            <person name="Riege K."/>
            <person name="Groth M."/>
            <person name="Westermann M."/>
            <person name="Marz M."/>
            <person name="Spaller T."/>
            <person name="Winckler T."/>
            <person name="Schaap P."/>
            <person name="Glockner G."/>
        </authorList>
    </citation>
    <scope>NUCLEOTIDE SEQUENCE [LARGE SCALE GENOMIC DNA]</scope>
    <source>
        <strain evidence="1 2">Jena</strain>
    </source>
</reference>
<dbReference type="AlphaFoldDB" id="A0A2P6NFQ8"/>
<keyword evidence="2" id="KW-1185">Reference proteome</keyword>
<gene>
    <name evidence="1" type="ORF">PROFUN_10014</name>
</gene>
<comment type="caution">
    <text evidence="1">The sequence shown here is derived from an EMBL/GenBank/DDBJ whole genome shotgun (WGS) entry which is preliminary data.</text>
</comment>
<sequence length="52" mass="5649">MKTYTAETSIGGRDATNIVNCDDLLVDLERKAKDPRASTWPTVSFCLGSTEA</sequence>
<organism evidence="1 2">
    <name type="scientific">Planoprotostelium fungivorum</name>
    <dbReference type="NCBI Taxonomy" id="1890364"/>
    <lineage>
        <taxon>Eukaryota</taxon>
        <taxon>Amoebozoa</taxon>
        <taxon>Evosea</taxon>
        <taxon>Variosea</taxon>
        <taxon>Cavosteliida</taxon>
        <taxon>Cavosteliaceae</taxon>
        <taxon>Planoprotostelium</taxon>
    </lineage>
</organism>
<dbReference type="InParanoid" id="A0A2P6NFQ8"/>
<name>A0A2P6NFQ8_9EUKA</name>
<dbReference type="EMBL" id="MDYQ01000095">
    <property type="protein sequence ID" value="PRP82799.1"/>
    <property type="molecule type" value="Genomic_DNA"/>
</dbReference>
<evidence type="ECO:0000313" key="1">
    <source>
        <dbReference type="EMBL" id="PRP82799.1"/>
    </source>
</evidence>
<evidence type="ECO:0000313" key="2">
    <source>
        <dbReference type="Proteomes" id="UP000241769"/>
    </source>
</evidence>
<accession>A0A2P6NFQ8</accession>
<protein>
    <submittedName>
        <fullName evidence="1">Uncharacterized protein</fullName>
    </submittedName>
</protein>